<dbReference type="Pfam" id="PF13450">
    <property type="entry name" value="NAD_binding_8"/>
    <property type="match status" value="1"/>
</dbReference>
<sequence length="646" mass="73144">MSSARQKFLNKTNGDGAASDYSANGSKFALGSFFSDEPRRMKVVVIGAGFSGVTAGIRLVWTTLRSVSLSTLKPRFLQRVPNLELTIYEAQQGVGGTWHINRYPGVACDIPAHCYQLSFENNPNWSSFYAPGSEIREYIETVVDKYKLMPFIKLGHKLVHAQYHEESGKWHLRIRKTSSGSEPNAQSNGADYEEFTDTADILFTGMGLLSRWNWPEIEGLDRFQGKVVHSAQWETGEGDLSPTAKWEDTISSWKDKRVGVIGVGSSAIQIVAALQPRVAQIVNFVRSKTWISVTFTRKQLIELSKDENATNCGSCVFLPNTSISDTLEDTYTDEDKKKFQDPVVYNQYRRELEREQHRVYAASQINSPLVEQARQMFREDMVKKLSKKPWIVDHIMPDFAVACKRLTPGPGFLEALCEDNADFVPDAIKRVTPTGIETVDGKHRELDVIVCATGRDLSFKFPFPVIGRDGITLNEKFHPYPRTYLTMAVDGFPNWFMSGGPNSGLGHGNLLMTLERQVDYAVHATLKLQRERLKSIEVKKEAVDDFDEYLENYFPKTVYGQKCRSWYKMGKEEGRVVGLWPGSSLLFIHALTHPRWEDFNYELLDAGVKNRFYWLGDGSTMADNLPEVDSSWYLDPEIVDVPSVPK</sequence>
<comment type="similarity">
    <text evidence="1">Belongs to the FAD-binding monooxygenase family.</text>
</comment>
<evidence type="ECO:0008006" key="5">
    <source>
        <dbReference type="Google" id="ProtNLM"/>
    </source>
</evidence>
<dbReference type="InterPro" id="IPR036188">
    <property type="entry name" value="FAD/NAD-bd_sf"/>
</dbReference>
<evidence type="ECO:0000313" key="4">
    <source>
        <dbReference type="Proteomes" id="UP001498398"/>
    </source>
</evidence>
<keyword evidence="2" id="KW-0472">Membrane</keyword>
<accession>A0ABR1JQU8</accession>
<keyword evidence="4" id="KW-1185">Reference proteome</keyword>
<reference evidence="3 4" key="1">
    <citation type="submission" date="2024-01" db="EMBL/GenBank/DDBJ databases">
        <title>A draft genome for the cacao thread blight pathogen Marasmiellus scandens.</title>
        <authorList>
            <person name="Baruah I.K."/>
            <person name="Leung J."/>
            <person name="Bukari Y."/>
            <person name="Amoako-Attah I."/>
            <person name="Meinhardt L.W."/>
            <person name="Bailey B.A."/>
            <person name="Cohen S.P."/>
        </authorList>
    </citation>
    <scope>NUCLEOTIDE SEQUENCE [LARGE SCALE GENOMIC DNA]</scope>
    <source>
        <strain evidence="3 4">GH-19</strain>
    </source>
</reference>
<dbReference type="Gene3D" id="3.50.50.60">
    <property type="entry name" value="FAD/NAD(P)-binding domain"/>
    <property type="match status" value="2"/>
</dbReference>
<dbReference type="PANTHER" id="PTHR42877">
    <property type="entry name" value="L-ORNITHINE N(5)-MONOOXYGENASE-RELATED"/>
    <property type="match status" value="1"/>
</dbReference>
<feature type="transmembrane region" description="Helical" evidence="2">
    <location>
        <begin position="43"/>
        <end position="61"/>
    </location>
</feature>
<dbReference type="EMBL" id="JBANRG010000008">
    <property type="protein sequence ID" value="KAK7464446.1"/>
    <property type="molecule type" value="Genomic_DNA"/>
</dbReference>
<gene>
    <name evidence="3" type="ORF">VKT23_006616</name>
</gene>
<dbReference type="PANTHER" id="PTHR42877:SF7">
    <property type="entry name" value="FLAVIN-BINDING MONOOXYGENASE-RELATED"/>
    <property type="match status" value="1"/>
</dbReference>
<organism evidence="3 4">
    <name type="scientific">Marasmiellus scandens</name>
    <dbReference type="NCBI Taxonomy" id="2682957"/>
    <lineage>
        <taxon>Eukaryota</taxon>
        <taxon>Fungi</taxon>
        <taxon>Dikarya</taxon>
        <taxon>Basidiomycota</taxon>
        <taxon>Agaricomycotina</taxon>
        <taxon>Agaricomycetes</taxon>
        <taxon>Agaricomycetidae</taxon>
        <taxon>Agaricales</taxon>
        <taxon>Marasmiineae</taxon>
        <taxon>Omphalotaceae</taxon>
        <taxon>Marasmiellus</taxon>
    </lineage>
</organism>
<keyword evidence="2" id="KW-0812">Transmembrane</keyword>
<comment type="caution">
    <text evidence="3">The sequence shown here is derived from an EMBL/GenBank/DDBJ whole genome shotgun (WGS) entry which is preliminary data.</text>
</comment>
<dbReference type="InterPro" id="IPR051209">
    <property type="entry name" value="FAD-bind_Monooxygenase_sf"/>
</dbReference>
<dbReference type="Proteomes" id="UP001498398">
    <property type="component" value="Unassembled WGS sequence"/>
</dbReference>
<proteinExistence type="inferred from homology"/>
<evidence type="ECO:0000256" key="1">
    <source>
        <dbReference type="ARBA" id="ARBA00010139"/>
    </source>
</evidence>
<evidence type="ECO:0000256" key="2">
    <source>
        <dbReference type="SAM" id="Phobius"/>
    </source>
</evidence>
<name>A0ABR1JQU8_9AGAR</name>
<evidence type="ECO:0000313" key="3">
    <source>
        <dbReference type="EMBL" id="KAK7464446.1"/>
    </source>
</evidence>
<protein>
    <recommendedName>
        <fullName evidence="5">FAD/NAD(P)-binding domain-containing protein</fullName>
    </recommendedName>
</protein>
<dbReference type="SUPFAM" id="SSF51905">
    <property type="entry name" value="FAD/NAD(P)-binding domain"/>
    <property type="match status" value="1"/>
</dbReference>
<keyword evidence="2" id="KW-1133">Transmembrane helix</keyword>